<comment type="caution">
    <text evidence="2">The sequence shown here is derived from an EMBL/GenBank/DDBJ whole genome shotgun (WGS) entry which is preliminary data.</text>
</comment>
<keyword evidence="3" id="KW-1185">Reference proteome</keyword>
<evidence type="ECO:0000313" key="3">
    <source>
        <dbReference type="Proteomes" id="UP000004310"/>
    </source>
</evidence>
<keyword evidence="1" id="KW-1133">Transmembrane helix</keyword>
<keyword evidence="1" id="KW-0812">Transmembrane</keyword>
<evidence type="ECO:0000256" key="1">
    <source>
        <dbReference type="SAM" id="Phobius"/>
    </source>
</evidence>
<reference evidence="2 3" key="1">
    <citation type="journal article" date="2010" name="J. Bacteriol.">
        <title>Genome sequence of Fulvimarina pelagi HTCC2506T, a Mn(II)-oxidizing alphaproteobacterium possessing an aerobic anoxygenic photosynthetic gene cluster and Xanthorhodopsin.</title>
        <authorList>
            <person name="Kang I."/>
            <person name="Oh H.M."/>
            <person name="Lim S.I."/>
            <person name="Ferriera S."/>
            <person name="Giovannoni S.J."/>
            <person name="Cho J.C."/>
        </authorList>
    </citation>
    <scope>NUCLEOTIDE SEQUENCE [LARGE SCALE GENOMIC DNA]</scope>
    <source>
        <strain evidence="2 3">HTCC2506</strain>
    </source>
</reference>
<accession>Q0G2J1</accession>
<sequence length="41" mass="4644">MIPTLMRYRRQALDAGNDILAFLLMLAVLAAYDDGFEDNPE</sequence>
<dbReference type="EMBL" id="AATP01000002">
    <property type="protein sequence ID" value="EAU42190.1"/>
    <property type="molecule type" value="Genomic_DNA"/>
</dbReference>
<protein>
    <submittedName>
        <fullName evidence="2">Uncharacterized protein</fullName>
    </submittedName>
</protein>
<dbReference type="AlphaFoldDB" id="Q0G2J1"/>
<name>Q0G2J1_9HYPH</name>
<proteinExistence type="predicted"/>
<dbReference type="Proteomes" id="UP000004310">
    <property type="component" value="Unassembled WGS sequence"/>
</dbReference>
<organism evidence="2 3">
    <name type="scientific">Fulvimarina pelagi HTCC2506</name>
    <dbReference type="NCBI Taxonomy" id="314231"/>
    <lineage>
        <taxon>Bacteria</taxon>
        <taxon>Pseudomonadati</taxon>
        <taxon>Pseudomonadota</taxon>
        <taxon>Alphaproteobacteria</taxon>
        <taxon>Hyphomicrobiales</taxon>
        <taxon>Aurantimonadaceae</taxon>
        <taxon>Fulvimarina</taxon>
    </lineage>
</organism>
<feature type="transmembrane region" description="Helical" evidence="1">
    <location>
        <begin position="12"/>
        <end position="32"/>
    </location>
</feature>
<keyword evidence="1" id="KW-0472">Membrane</keyword>
<evidence type="ECO:0000313" key="2">
    <source>
        <dbReference type="EMBL" id="EAU42190.1"/>
    </source>
</evidence>
<gene>
    <name evidence="2" type="ORF">FP2506_17194</name>
</gene>
<dbReference type="HOGENOM" id="CLU_3270464_0_0_5"/>